<sequence>MESRFFSSAIALFLLLLLALTPSSVLAATRKCQFPAIFNFGDSNSDTGGLSTVFGQAGSPHGMSFFGGPAGRYCDGRLIVDFIAEGLGLPYVSAFLDSVGSDFTHGANFATAGSTVRPQNTTLRQSGFSPISLDVQWNEFSDFHTRSQVVRNNSGVYKILLPNLRDAYKRLPKGETFSKALYTFDIGQNDLTAGYFSNMTVDEVRAIVPEVVTQLQNIIRYIYGLGGRNFWIHNTGPVGCLPYVIERIPVLASQVDKAGCATPFNDVAKFFNSKLKEAVVKLRKDLPKAALTYVDVYSIKYALFHQGRKHGFTQSIRTCCGHGGRYNFNLDIGCGGTAMINGTEVVVAKACQNPGGYVVWDGVHFTEAANKFIYQQIAGGQYSDPPISLHMACNRAV</sequence>
<name>A0ACC1XJZ0_MELAZ</name>
<reference evidence="1 2" key="1">
    <citation type="journal article" date="2023" name="Science">
        <title>Complex scaffold remodeling in plant triterpene biosynthesis.</title>
        <authorList>
            <person name="De La Pena R."/>
            <person name="Hodgson H."/>
            <person name="Liu J.C."/>
            <person name="Stephenson M.J."/>
            <person name="Martin A.C."/>
            <person name="Owen C."/>
            <person name="Harkess A."/>
            <person name="Leebens-Mack J."/>
            <person name="Jimenez L.E."/>
            <person name="Osbourn A."/>
            <person name="Sattely E.S."/>
        </authorList>
    </citation>
    <scope>NUCLEOTIDE SEQUENCE [LARGE SCALE GENOMIC DNA]</scope>
    <source>
        <strain evidence="2">cv. JPN11</strain>
        <tissue evidence="1">Leaf</tissue>
    </source>
</reference>
<comment type="caution">
    <text evidence="1">The sequence shown here is derived from an EMBL/GenBank/DDBJ whole genome shotgun (WGS) entry which is preliminary data.</text>
</comment>
<protein>
    <submittedName>
        <fullName evidence="1">GDSL esterase/lipase</fullName>
    </submittedName>
</protein>
<proteinExistence type="predicted"/>
<organism evidence="1 2">
    <name type="scientific">Melia azedarach</name>
    <name type="common">Chinaberry tree</name>
    <dbReference type="NCBI Taxonomy" id="155640"/>
    <lineage>
        <taxon>Eukaryota</taxon>
        <taxon>Viridiplantae</taxon>
        <taxon>Streptophyta</taxon>
        <taxon>Embryophyta</taxon>
        <taxon>Tracheophyta</taxon>
        <taxon>Spermatophyta</taxon>
        <taxon>Magnoliopsida</taxon>
        <taxon>eudicotyledons</taxon>
        <taxon>Gunneridae</taxon>
        <taxon>Pentapetalae</taxon>
        <taxon>rosids</taxon>
        <taxon>malvids</taxon>
        <taxon>Sapindales</taxon>
        <taxon>Meliaceae</taxon>
        <taxon>Melia</taxon>
    </lineage>
</organism>
<dbReference type="Proteomes" id="UP001164539">
    <property type="component" value="Chromosome 9"/>
</dbReference>
<evidence type="ECO:0000313" key="1">
    <source>
        <dbReference type="EMBL" id="KAJ4710999.1"/>
    </source>
</evidence>
<gene>
    <name evidence="1" type="ORF">OWV82_017090</name>
</gene>
<accession>A0ACC1XJZ0</accession>
<keyword evidence="2" id="KW-1185">Reference proteome</keyword>
<evidence type="ECO:0000313" key="2">
    <source>
        <dbReference type="Proteomes" id="UP001164539"/>
    </source>
</evidence>
<dbReference type="EMBL" id="CM051402">
    <property type="protein sequence ID" value="KAJ4710999.1"/>
    <property type="molecule type" value="Genomic_DNA"/>
</dbReference>